<dbReference type="AlphaFoldDB" id="A0A5B9D6Y7"/>
<dbReference type="OrthoDB" id="18368at2157"/>
<dbReference type="RefSeq" id="WP_147661852.1">
    <property type="nucleotide sequence ID" value="NZ_CP042905.2"/>
</dbReference>
<evidence type="ECO:0000256" key="3">
    <source>
        <dbReference type="ARBA" id="ARBA00022840"/>
    </source>
</evidence>
<dbReference type="Proteomes" id="UP000321408">
    <property type="component" value="Chromosome"/>
</dbReference>
<reference evidence="10 11" key="1">
    <citation type="journal article" date="2020" name="Nature">
        <title>Isolation of an archaeon at the prokaryote-eukaryote interface.</title>
        <authorList>
            <person name="Imachi H."/>
            <person name="Nobu M.K."/>
            <person name="Nakahara N."/>
            <person name="Morono Y."/>
            <person name="Ogawara M."/>
            <person name="Takaki Y."/>
            <person name="Takano Y."/>
            <person name="Uematsu K."/>
            <person name="Ikuta T."/>
            <person name="Ito M."/>
            <person name="Matsui Y."/>
            <person name="Miyazaki M."/>
            <person name="Murata K."/>
            <person name="Saito Y."/>
            <person name="Sakai S."/>
            <person name="Song C."/>
            <person name="Tasumi E."/>
            <person name="Yamanaka Y."/>
            <person name="Yamaguchi T."/>
            <person name="Kamagata Y."/>
            <person name="Tamaki H."/>
            <person name="Takai K."/>
        </authorList>
    </citation>
    <scope>NUCLEOTIDE SEQUENCE [LARGE SCALE GENOMIC DNA]</scope>
    <source>
        <strain evidence="10 11">MK-D1</strain>
    </source>
</reference>
<name>A0A5B9D6Y7_9ARCH</name>
<evidence type="ECO:0000313" key="11">
    <source>
        <dbReference type="Proteomes" id="UP000321408"/>
    </source>
</evidence>
<comment type="subunit">
    <text evidence="5">The complex is composed of two ATP-binding proteins (WtpC), two transmembrane proteins (WtpB) and a solute-binding protein (WtpA).</text>
</comment>
<evidence type="ECO:0000256" key="2">
    <source>
        <dbReference type="ARBA" id="ARBA00022741"/>
    </source>
</evidence>
<evidence type="ECO:0000256" key="1">
    <source>
        <dbReference type="ARBA" id="ARBA00022448"/>
    </source>
</evidence>
<comment type="similarity">
    <text evidence="4">Belongs to the ABC transporter superfamily. Sulfate/tungstate importer (TC 3.A.1.6) family.</text>
</comment>
<dbReference type="GO" id="GO:0016887">
    <property type="term" value="F:ATP hydrolysis activity"/>
    <property type="evidence" value="ECO:0007669"/>
    <property type="project" value="InterPro"/>
</dbReference>
<keyword evidence="1" id="KW-0813">Transport</keyword>
<dbReference type="InterPro" id="IPR003439">
    <property type="entry name" value="ABC_transporter-like_ATP-bd"/>
</dbReference>
<dbReference type="PANTHER" id="PTHR42781:SF4">
    <property type="entry name" value="SPERMIDINE_PUTRESCINE IMPORT ATP-BINDING PROTEIN POTA"/>
    <property type="match status" value="1"/>
</dbReference>
<dbReference type="Pfam" id="PF00005">
    <property type="entry name" value="ABC_tran"/>
    <property type="match status" value="1"/>
</dbReference>
<proteinExistence type="inferred from homology"/>
<accession>A0A5B9D6Y7</accession>
<comment type="catalytic activity">
    <reaction evidence="8">
        <text>tungstate(in) + ATP + H2O = tungstate(out) + ADP + phosphate + H(+)</text>
        <dbReference type="Rhea" id="RHEA:35027"/>
        <dbReference type="ChEBI" id="CHEBI:15377"/>
        <dbReference type="ChEBI" id="CHEBI:15378"/>
        <dbReference type="ChEBI" id="CHEBI:30616"/>
        <dbReference type="ChEBI" id="CHEBI:43474"/>
        <dbReference type="ChEBI" id="CHEBI:46502"/>
        <dbReference type="ChEBI" id="CHEBI:456216"/>
        <dbReference type="EC" id="7.3.2.6"/>
    </reaction>
</comment>
<feature type="domain" description="ABC transporter" evidence="9">
    <location>
        <begin position="4"/>
        <end position="237"/>
    </location>
</feature>
<evidence type="ECO:0000256" key="6">
    <source>
        <dbReference type="ARBA" id="ARBA00039025"/>
    </source>
</evidence>
<dbReference type="EC" id="7.3.2.6" evidence="6"/>
<dbReference type="SMART" id="SM00382">
    <property type="entry name" value="AAA"/>
    <property type="match status" value="1"/>
</dbReference>
<dbReference type="SUPFAM" id="SSF52540">
    <property type="entry name" value="P-loop containing nucleoside triphosphate hydrolases"/>
    <property type="match status" value="1"/>
</dbReference>
<sequence length="405" mass="46155">MVRIRLENVFFNRNNVQILSNINLTIEDQEYLIIVGPTGAGKTSLIGLISGLYKPTSGKIFFDDEDITNLPPNERNCGVMFESYALFPHLNVLDNVSYARHMQTNDHTETYSIAEQILHLVRLSGREEALPSECSGGMQQRVALARSIMALSKGGVIILDEPFKALDAGLRQNLRREVKKIAKSKHLNLTTIHITNDMQEAMMGDKIVVLDEGKIRQIGTPEDVMYSPIDLFIANFFSTELNHFSGKILSIEEIPISGFKNKPLQKVIMQSEEGYILFAKTEKKFNIGDEVTFIIRSQYFKARHKKRVDKTNSIYGTIKRVKFMGAWLRLEIEAPYNIENLQILKKNQNENSNANTNKILKIEVPTTYITKHDFIVGQTVTAFYHSQYAIIFPKINDIDEILKVH</sequence>
<dbReference type="KEGG" id="psyt:DSAG12_00739"/>
<dbReference type="Gene3D" id="3.40.50.300">
    <property type="entry name" value="P-loop containing nucleotide triphosphate hydrolases"/>
    <property type="match status" value="1"/>
</dbReference>
<protein>
    <recommendedName>
        <fullName evidence="7">Molybdate/tungstate import ATP-binding protein WtpC</fullName>
        <ecNumber evidence="6">7.3.2.6</ecNumber>
    </recommendedName>
</protein>
<dbReference type="InterPro" id="IPR027417">
    <property type="entry name" value="P-loop_NTPase"/>
</dbReference>
<keyword evidence="2" id="KW-0547">Nucleotide-binding</keyword>
<dbReference type="PANTHER" id="PTHR42781">
    <property type="entry name" value="SPERMIDINE/PUTRESCINE IMPORT ATP-BINDING PROTEIN POTA"/>
    <property type="match status" value="1"/>
</dbReference>
<dbReference type="PROSITE" id="PS50893">
    <property type="entry name" value="ABC_TRANSPORTER_2"/>
    <property type="match status" value="1"/>
</dbReference>
<dbReference type="GeneID" id="41328741"/>
<evidence type="ECO:0000256" key="5">
    <source>
        <dbReference type="ARBA" id="ARBA00038781"/>
    </source>
</evidence>
<organism evidence="10 11">
    <name type="scientific">Promethearchaeum syntrophicum</name>
    <dbReference type="NCBI Taxonomy" id="2594042"/>
    <lineage>
        <taxon>Archaea</taxon>
        <taxon>Promethearchaeati</taxon>
        <taxon>Promethearchaeota</taxon>
        <taxon>Promethearchaeia</taxon>
        <taxon>Promethearchaeales</taxon>
        <taxon>Promethearchaeaceae</taxon>
        <taxon>Promethearchaeum</taxon>
    </lineage>
</organism>
<reference evidence="10 11" key="2">
    <citation type="journal article" date="2024" name="Int. J. Syst. Evol. Microbiol.">
        <title>Promethearchaeum syntrophicum gen. nov., sp. nov., an anaerobic, obligately syntrophic archaeon, the first isolate of the lineage 'Asgard' archaea, and proposal of the new archaeal phylum Promethearchaeota phyl. nov. and kingdom Promethearchaeati regn. nov.</title>
        <authorList>
            <person name="Imachi H."/>
            <person name="Nobu M.K."/>
            <person name="Kato S."/>
            <person name="Takaki Y."/>
            <person name="Miyazaki M."/>
            <person name="Miyata M."/>
            <person name="Ogawara M."/>
            <person name="Saito Y."/>
            <person name="Sakai S."/>
            <person name="Tahara Y.O."/>
            <person name="Takano Y."/>
            <person name="Tasumi E."/>
            <person name="Uematsu K."/>
            <person name="Yoshimura T."/>
            <person name="Itoh T."/>
            <person name="Ohkuma M."/>
            <person name="Takai K."/>
        </authorList>
    </citation>
    <scope>NUCLEOTIDE SEQUENCE [LARGE SCALE GENOMIC DNA]</scope>
    <source>
        <strain evidence="10 11">MK-D1</strain>
    </source>
</reference>
<evidence type="ECO:0000313" key="10">
    <source>
        <dbReference type="EMBL" id="QEE14918.1"/>
    </source>
</evidence>
<gene>
    <name evidence="10" type="ORF">DSAG12_00739</name>
</gene>
<dbReference type="InterPro" id="IPR050093">
    <property type="entry name" value="ABC_SmlMolc_Importer"/>
</dbReference>
<keyword evidence="11" id="KW-1185">Reference proteome</keyword>
<dbReference type="GO" id="GO:0005524">
    <property type="term" value="F:ATP binding"/>
    <property type="evidence" value="ECO:0007669"/>
    <property type="project" value="UniProtKB-KW"/>
</dbReference>
<evidence type="ECO:0000256" key="7">
    <source>
        <dbReference type="ARBA" id="ARBA00041133"/>
    </source>
</evidence>
<dbReference type="EMBL" id="CP042905">
    <property type="protein sequence ID" value="QEE14918.1"/>
    <property type="molecule type" value="Genomic_DNA"/>
</dbReference>
<dbReference type="GO" id="GO:1901238">
    <property type="term" value="F:ABC-type tungstate transporter activity"/>
    <property type="evidence" value="ECO:0007669"/>
    <property type="project" value="UniProtKB-EC"/>
</dbReference>
<evidence type="ECO:0000256" key="8">
    <source>
        <dbReference type="ARBA" id="ARBA00047936"/>
    </source>
</evidence>
<dbReference type="PROSITE" id="PS00211">
    <property type="entry name" value="ABC_TRANSPORTER_1"/>
    <property type="match status" value="1"/>
</dbReference>
<evidence type="ECO:0000256" key="4">
    <source>
        <dbReference type="ARBA" id="ARBA00038307"/>
    </source>
</evidence>
<dbReference type="InterPro" id="IPR003593">
    <property type="entry name" value="AAA+_ATPase"/>
</dbReference>
<evidence type="ECO:0000259" key="9">
    <source>
        <dbReference type="PROSITE" id="PS50893"/>
    </source>
</evidence>
<keyword evidence="3 10" id="KW-0067">ATP-binding</keyword>
<dbReference type="InterPro" id="IPR017871">
    <property type="entry name" value="ABC_transporter-like_CS"/>
</dbReference>